<dbReference type="GO" id="GO:0004497">
    <property type="term" value="F:monooxygenase activity"/>
    <property type="evidence" value="ECO:0007669"/>
    <property type="project" value="UniProtKB-KW"/>
</dbReference>
<gene>
    <name evidence="4" type="ORF">GNZ18_08890</name>
</gene>
<dbReference type="InterPro" id="IPR017972">
    <property type="entry name" value="Cyt_P450_CS"/>
</dbReference>
<proteinExistence type="inferred from homology"/>
<accession>A0A7K1KX22</accession>
<dbReference type="InterPro" id="IPR036396">
    <property type="entry name" value="Cyt_P450_sf"/>
</dbReference>
<feature type="compositionally biased region" description="Basic and acidic residues" evidence="3">
    <location>
        <begin position="74"/>
        <end position="84"/>
    </location>
</feature>
<dbReference type="PANTHER" id="PTHR46696">
    <property type="entry name" value="P450, PUTATIVE (EUROFUNG)-RELATED"/>
    <property type="match status" value="1"/>
</dbReference>
<dbReference type="GO" id="GO:0020037">
    <property type="term" value="F:heme binding"/>
    <property type="evidence" value="ECO:0007669"/>
    <property type="project" value="InterPro"/>
</dbReference>
<dbReference type="SUPFAM" id="SSF48264">
    <property type="entry name" value="Cytochrome P450"/>
    <property type="match status" value="1"/>
</dbReference>
<dbReference type="Proteomes" id="UP000432015">
    <property type="component" value="Unassembled WGS sequence"/>
</dbReference>
<dbReference type="GO" id="GO:0005506">
    <property type="term" value="F:iron ion binding"/>
    <property type="evidence" value="ECO:0007669"/>
    <property type="project" value="InterPro"/>
</dbReference>
<evidence type="ECO:0000313" key="4">
    <source>
        <dbReference type="EMBL" id="MUN36709.1"/>
    </source>
</evidence>
<dbReference type="RefSeq" id="WP_156215787.1">
    <property type="nucleotide sequence ID" value="NZ_WOFH01000003.1"/>
</dbReference>
<comment type="similarity">
    <text evidence="1 2">Belongs to the cytochrome P450 family.</text>
</comment>
<dbReference type="Pfam" id="PF00067">
    <property type="entry name" value="p450"/>
    <property type="match status" value="1"/>
</dbReference>
<reference evidence="4 5" key="1">
    <citation type="submission" date="2019-11" db="EMBL/GenBank/DDBJ databases">
        <authorList>
            <person name="Cao P."/>
        </authorList>
    </citation>
    <scope>NUCLEOTIDE SEQUENCE [LARGE SCALE GENOMIC DNA]</scope>
    <source>
        <strain evidence="4 5">NEAU-AAG5</strain>
    </source>
</reference>
<dbReference type="AlphaFoldDB" id="A0A7K1KX22"/>
<dbReference type="GO" id="GO:0016705">
    <property type="term" value="F:oxidoreductase activity, acting on paired donors, with incorporation or reduction of molecular oxygen"/>
    <property type="evidence" value="ECO:0007669"/>
    <property type="project" value="InterPro"/>
</dbReference>
<dbReference type="EMBL" id="WOFH01000003">
    <property type="protein sequence ID" value="MUN36709.1"/>
    <property type="molecule type" value="Genomic_DNA"/>
</dbReference>
<evidence type="ECO:0000256" key="3">
    <source>
        <dbReference type="SAM" id="MobiDB-lite"/>
    </source>
</evidence>
<keyword evidence="5" id="KW-1185">Reference proteome</keyword>
<evidence type="ECO:0000313" key="5">
    <source>
        <dbReference type="Proteomes" id="UP000432015"/>
    </source>
</evidence>
<protein>
    <submittedName>
        <fullName evidence="4">Cytochrome P450</fullName>
    </submittedName>
</protein>
<keyword evidence="2" id="KW-0560">Oxidoreductase</keyword>
<name>A0A7K1KX22_9ACTN</name>
<keyword evidence="2" id="KW-0479">Metal-binding</keyword>
<keyword evidence="2" id="KW-0503">Monooxygenase</keyword>
<evidence type="ECO:0000256" key="2">
    <source>
        <dbReference type="RuleBase" id="RU000461"/>
    </source>
</evidence>
<dbReference type="PANTHER" id="PTHR46696:SF1">
    <property type="entry name" value="CYTOCHROME P450 YJIB-RELATED"/>
    <property type="match status" value="1"/>
</dbReference>
<keyword evidence="2" id="KW-0349">Heme</keyword>
<feature type="region of interest" description="Disordered" evidence="3">
    <location>
        <begin position="72"/>
        <end position="96"/>
    </location>
</feature>
<dbReference type="PROSITE" id="PS00086">
    <property type="entry name" value="CYTOCHROME_P450"/>
    <property type="match status" value="1"/>
</dbReference>
<sequence>MPQRRGALPISDAEVLDCPDTYARGVPYDRLERLRARTPVVWLDGRLSDVPGAWAVLRYEDVRHALAHPGLFTPEHDDGLHATPEEPPSGEAARIDMDPPARAMLDRMPDGAPVDFMADVVTGLPEMLRNTLAGGVHALLRHPGQYERLRERRTDDGLLDSAVEEMLRWWTPVIQVWRTMRRGTVIGGVPLLAGERVALWLASANHDEAVFAEPGRFVPDRFRSVPLGGTPNRAARRRLREQRVRPHLCFGYGERACLGAALARVHLRALLVALLDRPGRVRPAGEPVLLRSNARHGFERLPVRWTG</sequence>
<dbReference type="InterPro" id="IPR002397">
    <property type="entry name" value="Cyt_P450_B"/>
</dbReference>
<comment type="caution">
    <text evidence="4">The sequence shown here is derived from an EMBL/GenBank/DDBJ whole genome shotgun (WGS) entry which is preliminary data.</text>
</comment>
<organism evidence="4 5">
    <name type="scientific">Actinomadura litoris</name>
    <dbReference type="NCBI Taxonomy" id="2678616"/>
    <lineage>
        <taxon>Bacteria</taxon>
        <taxon>Bacillati</taxon>
        <taxon>Actinomycetota</taxon>
        <taxon>Actinomycetes</taxon>
        <taxon>Streptosporangiales</taxon>
        <taxon>Thermomonosporaceae</taxon>
        <taxon>Actinomadura</taxon>
    </lineage>
</organism>
<dbReference type="InterPro" id="IPR001128">
    <property type="entry name" value="Cyt_P450"/>
</dbReference>
<keyword evidence="2" id="KW-0408">Iron</keyword>
<dbReference type="PRINTS" id="PR00359">
    <property type="entry name" value="BP450"/>
</dbReference>
<evidence type="ECO:0000256" key="1">
    <source>
        <dbReference type="ARBA" id="ARBA00010617"/>
    </source>
</evidence>
<dbReference type="Gene3D" id="1.10.630.10">
    <property type="entry name" value="Cytochrome P450"/>
    <property type="match status" value="2"/>
</dbReference>